<dbReference type="AlphaFoldDB" id="A0A0U0ZRK2"/>
<sequence>MTEIRSCSVVDRPVPELCAELRPVVAATQCSSEQPINIVIVGDSRAKRRAAGKAIGQLLAAQGITASAACARLKAIDLLGYTVPPPGISMLRTWDTAGSGVVMIEDVDAFVGPLKNRATFQCPAVMAVIGTILTVADRPDGPVICLADCSEAIDRLFAADSALRDCFDLRVHC</sequence>
<dbReference type="EMBL" id="CSWP01000009">
    <property type="protein sequence ID" value="CPV66677.1"/>
    <property type="molecule type" value="Genomic_DNA"/>
</dbReference>
<reference evidence="1 2" key="1">
    <citation type="submission" date="2015-03" db="EMBL/GenBank/DDBJ databases">
        <authorList>
            <person name="Murphy D."/>
        </authorList>
    </citation>
    <scope>NUCLEOTIDE SEQUENCE [LARGE SCALE GENOMIC DNA]</scope>
    <source>
        <strain evidence="1 2">PAP088</strain>
    </source>
</reference>
<gene>
    <name evidence="1" type="ORF">ERS075579_04054</name>
</gene>
<proteinExistence type="predicted"/>
<organism evidence="1 2">
    <name type="scientific">Mycobacteroides abscessus</name>
    <dbReference type="NCBI Taxonomy" id="36809"/>
    <lineage>
        <taxon>Bacteria</taxon>
        <taxon>Bacillati</taxon>
        <taxon>Actinomycetota</taxon>
        <taxon>Actinomycetes</taxon>
        <taxon>Mycobacteriales</taxon>
        <taxon>Mycobacteriaceae</taxon>
        <taxon>Mycobacteroides</taxon>
    </lineage>
</organism>
<protein>
    <submittedName>
        <fullName evidence="1">Uncharacterized protein</fullName>
    </submittedName>
</protein>
<accession>A0A0U0ZRK2</accession>
<evidence type="ECO:0000313" key="1">
    <source>
        <dbReference type="EMBL" id="CPV66677.1"/>
    </source>
</evidence>
<evidence type="ECO:0000313" key="2">
    <source>
        <dbReference type="Proteomes" id="UP000045782"/>
    </source>
</evidence>
<name>A0A0U0ZRK2_9MYCO</name>
<dbReference type="Proteomes" id="UP000045782">
    <property type="component" value="Unassembled WGS sequence"/>
</dbReference>